<sequence length="52" mass="6098">MVISILHFIIDLPGISSIKEKRRIIQSIKERMQRKFKLSVAEVDLQDSLRFA</sequence>
<reference evidence="1" key="1">
    <citation type="journal article" date="2014" name="Front. Microbiol.">
        <title>High frequency of phylogenetically diverse reductive dehalogenase-homologous genes in deep subseafloor sedimentary metagenomes.</title>
        <authorList>
            <person name="Kawai M."/>
            <person name="Futagami T."/>
            <person name="Toyoda A."/>
            <person name="Takaki Y."/>
            <person name="Nishi S."/>
            <person name="Hori S."/>
            <person name="Arai W."/>
            <person name="Tsubouchi T."/>
            <person name="Morono Y."/>
            <person name="Uchiyama I."/>
            <person name="Ito T."/>
            <person name="Fujiyama A."/>
            <person name="Inagaki F."/>
            <person name="Takami H."/>
        </authorList>
    </citation>
    <scope>NUCLEOTIDE SEQUENCE</scope>
    <source>
        <strain evidence="1">Expedition CK06-06</strain>
    </source>
</reference>
<dbReference type="InterPro" id="IPR007546">
    <property type="entry name" value="DUF503"/>
</dbReference>
<gene>
    <name evidence="1" type="ORF">S01H4_21514</name>
</gene>
<accession>X1C800</accession>
<dbReference type="SUPFAM" id="SSF103007">
    <property type="entry name" value="Hypothetical protein TT1725"/>
    <property type="match status" value="1"/>
</dbReference>
<evidence type="ECO:0000313" key="1">
    <source>
        <dbReference type="EMBL" id="GAG80526.1"/>
    </source>
</evidence>
<dbReference type="InterPro" id="IPR036746">
    <property type="entry name" value="TT1725-like_sf"/>
</dbReference>
<dbReference type="Gene3D" id="3.30.70.1120">
    <property type="entry name" value="TT1725-like"/>
    <property type="match status" value="1"/>
</dbReference>
<comment type="caution">
    <text evidence="1">The sequence shown here is derived from an EMBL/GenBank/DDBJ whole genome shotgun (WGS) entry which is preliminary data.</text>
</comment>
<dbReference type="PANTHER" id="PTHR36441">
    <property type="entry name" value="HYPOTHETICAL CYTOSOLIC PROTEIN"/>
    <property type="match status" value="1"/>
</dbReference>
<dbReference type="EMBL" id="BART01009757">
    <property type="protein sequence ID" value="GAG80526.1"/>
    <property type="molecule type" value="Genomic_DNA"/>
</dbReference>
<name>X1C800_9ZZZZ</name>
<dbReference type="Pfam" id="PF04456">
    <property type="entry name" value="DUF503"/>
    <property type="match status" value="1"/>
</dbReference>
<dbReference type="AlphaFoldDB" id="X1C800"/>
<protein>
    <recommendedName>
        <fullName evidence="2">DUF503 domain-containing protein</fullName>
    </recommendedName>
</protein>
<proteinExistence type="predicted"/>
<evidence type="ECO:0008006" key="2">
    <source>
        <dbReference type="Google" id="ProtNLM"/>
    </source>
</evidence>
<dbReference type="PANTHER" id="PTHR36441:SF1">
    <property type="entry name" value="DUF503 DOMAIN-CONTAINING PROTEIN"/>
    <property type="match status" value="1"/>
</dbReference>
<feature type="non-terminal residue" evidence="1">
    <location>
        <position position="52"/>
    </location>
</feature>
<organism evidence="1">
    <name type="scientific">marine sediment metagenome</name>
    <dbReference type="NCBI Taxonomy" id="412755"/>
    <lineage>
        <taxon>unclassified sequences</taxon>
        <taxon>metagenomes</taxon>
        <taxon>ecological metagenomes</taxon>
    </lineage>
</organism>